<comment type="caution">
    <text evidence="8">The sequence shown here is derived from an EMBL/GenBank/DDBJ whole genome shotgun (WGS) entry which is preliminary data.</text>
</comment>
<dbReference type="Pfam" id="PF01649">
    <property type="entry name" value="Ribosomal_S20p"/>
    <property type="match status" value="1"/>
</dbReference>
<reference evidence="8 9" key="1">
    <citation type="submission" date="2018-04" db="EMBL/GenBank/DDBJ databases">
        <title>Genomic Encyclopedia of Type Strains, Phase IV (KMG-IV): sequencing the most valuable type-strain genomes for metagenomic binning, comparative biology and taxonomic classification.</title>
        <authorList>
            <person name="Goeker M."/>
        </authorList>
    </citation>
    <scope>NUCLEOTIDE SEQUENCE [LARGE SCALE GENOMIC DNA]</scope>
    <source>
        <strain evidence="8 9">DSM 20705</strain>
    </source>
</reference>
<dbReference type="HAMAP" id="MF_00500">
    <property type="entry name" value="Ribosomal_bS20"/>
    <property type="match status" value="1"/>
</dbReference>
<keyword evidence="5 7" id="KW-0687">Ribonucleoprotein</keyword>
<evidence type="ECO:0000256" key="4">
    <source>
        <dbReference type="ARBA" id="ARBA00022980"/>
    </source>
</evidence>
<comment type="function">
    <text evidence="7">Binds directly to 16S ribosomal RNA.</text>
</comment>
<dbReference type="NCBIfam" id="TIGR00029">
    <property type="entry name" value="S20"/>
    <property type="match status" value="1"/>
</dbReference>
<accession>A0A2U1E2R8</accession>
<dbReference type="Gene3D" id="1.20.58.110">
    <property type="entry name" value="Ribosomal protein S20"/>
    <property type="match status" value="1"/>
</dbReference>
<dbReference type="PANTHER" id="PTHR33398:SF1">
    <property type="entry name" value="SMALL RIBOSOMAL SUBUNIT PROTEIN BS20C"/>
    <property type="match status" value="1"/>
</dbReference>
<dbReference type="InterPro" id="IPR036510">
    <property type="entry name" value="Ribosomal_bS20_sf"/>
</dbReference>
<protein>
    <recommendedName>
        <fullName evidence="6 7">Small ribosomal subunit protein bS20</fullName>
    </recommendedName>
</protein>
<evidence type="ECO:0000256" key="6">
    <source>
        <dbReference type="ARBA" id="ARBA00035136"/>
    </source>
</evidence>
<evidence type="ECO:0000313" key="9">
    <source>
        <dbReference type="Proteomes" id="UP000245793"/>
    </source>
</evidence>
<dbReference type="InterPro" id="IPR002583">
    <property type="entry name" value="Ribosomal_bS20"/>
</dbReference>
<evidence type="ECO:0000256" key="1">
    <source>
        <dbReference type="ARBA" id="ARBA00007634"/>
    </source>
</evidence>
<dbReference type="GO" id="GO:0070181">
    <property type="term" value="F:small ribosomal subunit rRNA binding"/>
    <property type="evidence" value="ECO:0007669"/>
    <property type="project" value="TreeGrafter"/>
</dbReference>
<gene>
    <name evidence="7" type="primary">rpsT</name>
    <name evidence="8" type="ORF">C7381_106122</name>
</gene>
<dbReference type="AlphaFoldDB" id="A0A2U1E2R8"/>
<dbReference type="PANTHER" id="PTHR33398">
    <property type="entry name" value="30S RIBOSOMAL PROTEIN S20"/>
    <property type="match status" value="1"/>
</dbReference>
<proteinExistence type="inferred from homology"/>
<evidence type="ECO:0000313" key="8">
    <source>
        <dbReference type="EMBL" id="PVY94246.1"/>
    </source>
</evidence>
<dbReference type="GO" id="GO:0006412">
    <property type="term" value="P:translation"/>
    <property type="evidence" value="ECO:0007669"/>
    <property type="project" value="UniProtKB-UniRule"/>
</dbReference>
<organism evidence="8 9">
    <name type="scientific">Ezakiella coagulans</name>
    <dbReference type="NCBI Taxonomy" id="46507"/>
    <lineage>
        <taxon>Bacteria</taxon>
        <taxon>Bacillati</taxon>
        <taxon>Bacillota</taxon>
        <taxon>Tissierellia</taxon>
        <taxon>Ezakiella</taxon>
    </lineage>
</organism>
<evidence type="ECO:0000256" key="2">
    <source>
        <dbReference type="ARBA" id="ARBA00022730"/>
    </source>
</evidence>
<dbReference type="GO" id="GO:0003735">
    <property type="term" value="F:structural constituent of ribosome"/>
    <property type="evidence" value="ECO:0007669"/>
    <property type="project" value="InterPro"/>
</dbReference>
<keyword evidence="4 7" id="KW-0689">Ribosomal protein</keyword>
<evidence type="ECO:0000256" key="7">
    <source>
        <dbReference type="HAMAP-Rule" id="MF_00500"/>
    </source>
</evidence>
<name>A0A2U1E2R8_9FIRM</name>
<dbReference type="SUPFAM" id="SSF46992">
    <property type="entry name" value="Ribosomal protein S20"/>
    <property type="match status" value="1"/>
</dbReference>
<dbReference type="EMBL" id="QEKV01000006">
    <property type="protein sequence ID" value="PVY94246.1"/>
    <property type="molecule type" value="Genomic_DNA"/>
</dbReference>
<sequence>MANIKSAQKKIRVINKKTLVNKMRKNEIKTYIKKFEKAIAEENFDLARDLIKVIDKKLSKAAHKHLLHKNNAARKMSRLQKMLNKTA</sequence>
<dbReference type="GO" id="GO:0015935">
    <property type="term" value="C:small ribosomal subunit"/>
    <property type="evidence" value="ECO:0007669"/>
    <property type="project" value="TreeGrafter"/>
</dbReference>
<dbReference type="Proteomes" id="UP000245793">
    <property type="component" value="Unassembled WGS sequence"/>
</dbReference>
<keyword evidence="3 7" id="KW-0694">RNA-binding</keyword>
<evidence type="ECO:0000256" key="5">
    <source>
        <dbReference type="ARBA" id="ARBA00023274"/>
    </source>
</evidence>
<dbReference type="GO" id="GO:0005829">
    <property type="term" value="C:cytosol"/>
    <property type="evidence" value="ECO:0007669"/>
    <property type="project" value="TreeGrafter"/>
</dbReference>
<keyword evidence="2 7" id="KW-0699">rRNA-binding</keyword>
<evidence type="ECO:0000256" key="3">
    <source>
        <dbReference type="ARBA" id="ARBA00022884"/>
    </source>
</evidence>
<dbReference type="RefSeq" id="WP_034546880.1">
    <property type="nucleotide sequence ID" value="NZ_CAUPJO010000010.1"/>
</dbReference>
<comment type="similarity">
    <text evidence="1 7">Belongs to the bacterial ribosomal protein bS20 family.</text>
</comment>
<keyword evidence="9" id="KW-1185">Reference proteome</keyword>